<comment type="caution">
    <text evidence="3">The sequence shown here is derived from an EMBL/GenBank/DDBJ whole genome shotgun (WGS) entry which is preliminary data.</text>
</comment>
<dbReference type="EMBL" id="SMFX01000001">
    <property type="protein sequence ID" value="TCK17567.1"/>
    <property type="molecule type" value="Genomic_DNA"/>
</dbReference>
<dbReference type="PANTHER" id="PTHR46229:SF2">
    <property type="entry name" value="BOLA-LIKE PROTEIN 1"/>
    <property type="match status" value="1"/>
</dbReference>
<dbReference type="SUPFAM" id="SSF82657">
    <property type="entry name" value="BolA-like"/>
    <property type="match status" value="1"/>
</dbReference>
<name>A0A4R1H710_9GAMM</name>
<dbReference type="AlphaFoldDB" id="A0A4R1H710"/>
<dbReference type="Gene3D" id="3.30.300.90">
    <property type="entry name" value="BolA-like"/>
    <property type="match status" value="1"/>
</dbReference>
<reference evidence="3 4" key="1">
    <citation type="submission" date="2019-03" db="EMBL/GenBank/DDBJ databases">
        <title>Genomic Encyclopedia of Type Strains, Phase IV (KMG-IV): sequencing the most valuable type-strain genomes for metagenomic binning, comparative biology and taxonomic classification.</title>
        <authorList>
            <person name="Goeker M."/>
        </authorList>
    </citation>
    <scope>NUCLEOTIDE SEQUENCE [LARGE SCALE GENOMIC DNA]</scope>
    <source>
        <strain evidence="3 4">DSM 19610</strain>
    </source>
</reference>
<dbReference type="PIRSF" id="PIRSF003113">
    <property type="entry name" value="BolA"/>
    <property type="match status" value="1"/>
</dbReference>
<sequence>MQADELKKIIEDGIPSAQVTVQGDGDHFEATIVSPEFEGRNKVQQHQIVYAALGDLMQGAVHALSFRTFTPEDWSKQL</sequence>
<keyword evidence="4" id="KW-1185">Reference proteome</keyword>
<dbReference type="Proteomes" id="UP000295707">
    <property type="component" value="Unassembled WGS sequence"/>
</dbReference>
<dbReference type="InterPro" id="IPR002634">
    <property type="entry name" value="BolA"/>
</dbReference>
<accession>A0A4R1H710</accession>
<dbReference type="InterPro" id="IPR050961">
    <property type="entry name" value="BolA/IbaG_stress_morph_reg"/>
</dbReference>
<proteinExistence type="inferred from homology"/>
<evidence type="ECO:0000256" key="2">
    <source>
        <dbReference type="RuleBase" id="RU003860"/>
    </source>
</evidence>
<dbReference type="OrthoDB" id="9812890at2"/>
<dbReference type="Pfam" id="PF01722">
    <property type="entry name" value="BolA"/>
    <property type="match status" value="1"/>
</dbReference>
<organism evidence="3 4">
    <name type="scientific">Thiogranum longum</name>
    <dbReference type="NCBI Taxonomy" id="1537524"/>
    <lineage>
        <taxon>Bacteria</taxon>
        <taxon>Pseudomonadati</taxon>
        <taxon>Pseudomonadota</taxon>
        <taxon>Gammaproteobacteria</taxon>
        <taxon>Chromatiales</taxon>
        <taxon>Ectothiorhodospiraceae</taxon>
        <taxon>Thiogranum</taxon>
    </lineage>
</organism>
<protein>
    <submittedName>
        <fullName evidence="3">BolA protein family transcriptional regulator</fullName>
    </submittedName>
</protein>
<gene>
    <name evidence="3" type="ORF">DFR30_0801</name>
</gene>
<dbReference type="InterPro" id="IPR036065">
    <property type="entry name" value="BolA-like_sf"/>
</dbReference>
<dbReference type="PANTHER" id="PTHR46229">
    <property type="entry name" value="BOLA TRANSCRIPTION REGULATOR"/>
    <property type="match status" value="1"/>
</dbReference>
<comment type="similarity">
    <text evidence="1 2">Belongs to the BolA/IbaG family.</text>
</comment>
<evidence type="ECO:0000313" key="3">
    <source>
        <dbReference type="EMBL" id="TCK17567.1"/>
    </source>
</evidence>
<evidence type="ECO:0000256" key="1">
    <source>
        <dbReference type="ARBA" id="ARBA00005578"/>
    </source>
</evidence>
<evidence type="ECO:0000313" key="4">
    <source>
        <dbReference type="Proteomes" id="UP000295707"/>
    </source>
</evidence>